<dbReference type="eggNOG" id="COG3316">
    <property type="taxonomic scope" value="Bacteria"/>
</dbReference>
<dbReference type="InterPro" id="IPR032874">
    <property type="entry name" value="DDE_dom"/>
</dbReference>
<evidence type="ECO:0000313" key="3">
    <source>
        <dbReference type="EMBL" id="EEH64736.1"/>
    </source>
</evidence>
<feature type="non-terminal residue" evidence="3">
    <location>
        <position position="87"/>
    </location>
</feature>
<protein>
    <recommendedName>
        <fullName evidence="2">DDE domain-containing protein</fullName>
    </recommendedName>
</protein>
<feature type="domain" description="DDE" evidence="2">
    <location>
        <begin position="59"/>
        <end position="86"/>
    </location>
</feature>
<accession>C0VXW1</accession>
<gene>
    <name evidence="3" type="ORF">HMPREF0044_0001</name>
</gene>
<proteinExistence type="predicted"/>
<evidence type="ECO:0000256" key="1">
    <source>
        <dbReference type="SAM" id="MobiDB-lite"/>
    </source>
</evidence>
<organism evidence="3 4">
    <name type="scientific">Gleimia coleocanis DSM 15436</name>
    <dbReference type="NCBI Taxonomy" id="525245"/>
    <lineage>
        <taxon>Bacteria</taxon>
        <taxon>Bacillati</taxon>
        <taxon>Actinomycetota</taxon>
        <taxon>Actinomycetes</taxon>
        <taxon>Actinomycetales</taxon>
        <taxon>Actinomycetaceae</taxon>
        <taxon>Gleimia</taxon>
    </lineage>
</organism>
<dbReference type="Proteomes" id="UP000010301">
    <property type="component" value="Unassembled WGS sequence"/>
</dbReference>
<feature type="region of interest" description="Disordered" evidence="1">
    <location>
        <begin position="12"/>
        <end position="39"/>
    </location>
</feature>
<comment type="caution">
    <text evidence="3">The sequence shown here is derived from an EMBL/GenBank/DDBJ whole genome shotgun (WGS) entry which is preliminary data.</text>
</comment>
<dbReference type="AlphaFoldDB" id="C0VXW1"/>
<evidence type="ECO:0000259" key="2">
    <source>
        <dbReference type="Pfam" id="PF13610"/>
    </source>
</evidence>
<sequence>MGSAVVLPLRGALPRLGGNDDRAGRAGRSHHDLPLGPEIRPELDKQTRRYRQVPDWQASSWRVDETYIRIGGRWCYLYRAITTGGQT</sequence>
<dbReference type="EMBL" id="ACFG01000001">
    <property type="protein sequence ID" value="EEH64736.1"/>
    <property type="molecule type" value="Genomic_DNA"/>
</dbReference>
<dbReference type="HOGENOM" id="CLU_2488437_0_0_11"/>
<reference evidence="3 4" key="1">
    <citation type="submission" date="2009-01" db="EMBL/GenBank/DDBJ databases">
        <authorList>
            <person name="Qin X."/>
            <person name="Bachman B."/>
            <person name="Battles P."/>
            <person name="Bell A."/>
            <person name="Bess C."/>
            <person name="Bickham C."/>
            <person name="Chaboub L."/>
            <person name="Chen D."/>
            <person name="Coyle M."/>
            <person name="Deiros D.R."/>
            <person name="Dinh H."/>
            <person name="Forbes L."/>
            <person name="Fowler G."/>
            <person name="Francisco L."/>
            <person name="Fu Q."/>
            <person name="Gubbala S."/>
            <person name="Hale W."/>
            <person name="Han Y."/>
            <person name="Hemphill L."/>
            <person name="Highlander S.K."/>
            <person name="Hirani K."/>
            <person name="Hogues M."/>
            <person name="Jackson L."/>
            <person name="Jakkamsetti A."/>
            <person name="Javaid M."/>
            <person name="Jiang H."/>
            <person name="Korchina V."/>
            <person name="Kovar C."/>
            <person name="Lara F."/>
            <person name="Lee S."/>
            <person name="Mata R."/>
            <person name="Mathew T."/>
            <person name="Moen C."/>
            <person name="Morales K."/>
            <person name="Munidasa M."/>
            <person name="Nazareth L."/>
            <person name="Ngo R."/>
            <person name="Nguyen L."/>
            <person name="Okwuonu G."/>
            <person name="Ongeri F."/>
            <person name="Patil S."/>
            <person name="Petrosino J."/>
            <person name="Pham C."/>
            <person name="Pham P."/>
            <person name="Pu L.-L."/>
            <person name="Puazo M."/>
            <person name="Raj R."/>
            <person name="Reid J."/>
            <person name="Rouhana J."/>
            <person name="Saada N."/>
            <person name="Shang Y."/>
            <person name="Simmons D."/>
            <person name="Thornton R."/>
            <person name="Warren J."/>
            <person name="Weissenberger G."/>
            <person name="Zhang J."/>
            <person name="Zhang L."/>
            <person name="Zhou C."/>
            <person name="Zhu D."/>
            <person name="Muzny D."/>
            <person name="Worley K."/>
            <person name="Gibbs R."/>
        </authorList>
    </citation>
    <scope>NUCLEOTIDE SEQUENCE [LARGE SCALE GENOMIC DNA]</scope>
    <source>
        <strain evidence="3 4">DSM 15436</strain>
    </source>
</reference>
<evidence type="ECO:0000313" key="4">
    <source>
        <dbReference type="Proteomes" id="UP000010301"/>
    </source>
</evidence>
<keyword evidence="4" id="KW-1185">Reference proteome</keyword>
<dbReference type="Pfam" id="PF13610">
    <property type="entry name" value="DDE_Tnp_IS240"/>
    <property type="match status" value="1"/>
</dbReference>
<dbReference type="STRING" id="525245.HMPREF0044_0001"/>
<name>C0VXW1_9ACTO</name>
<feature type="compositionally biased region" description="Basic and acidic residues" evidence="1">
    <location>
        <begin position="18"/>
        <end position="39"/>
    </location>
</feature>